<accession>A0ABS5EP76</accession>
<sequence>MDISLINFGYAADIISASEILLHDDRPSSLRLDLLHPVLGMVSTIQPGGGSEVYLIQDGSPDTVQVPAP</sequence>
<gene>
    <name evidence="1" type="ORF">GXW78_24020</name>
</gene>
<keyword evidence="2" id="KW-1185">Reference proteome</keyword>
<comment type="caution">
    <text evidence="1">The sequence shown here is derived from an EMBL/GenBank/DDBJ whole genome shotgun (WGS) entry which is preliminary data.</text>
</comment>
<evidence type="ECO:0000313" key="1">
    <source>
        <dbReference type="EMBL" id="MBR0652745.1"/>
    </source>
</evidence>
<name>A0ABS5EP76_9PROT</name>
<dbReference type="RefSeq" id="WP_211871458.1">
    <property type="nucleotide sequence ID" value="NZ_JAAEDI010000033.1"/>
</dbReference>
<dbReference type="Proteomes" id="UP000698752">
    <property type="component" value="Unassembled WGS sequence"/>
</dbReference>
<reference evidence="2" key="1">
    <citation type="journal article" date="2021" name="Syst. Appl. Microbiol.">
        <title>Roseomonas hellenica sp. nov., isolated from roots of wild-growing Alkanna tinctoria.</title>
        <authorList>
            <person name="Rat A."/>
            <person name="Naranjo H.D."/>
            <person name="Lebbe L."/>
            <person name="Cnockaert M."/>
            <person name="Krigas N."/>
            <person name="Grigoriadou K."/>
            <person name="Maloupa E."/>
            <person name="Willems A."/>
        </authorList>
    </citation>
    <scope>NUCLEOTIDE SEQUENCE [LARGE SCALE GENOMIC DNA]</scope>
    <source>
        <strain evidence="2">LMG 31159</strain>
    </source>
</reference>
<protein>
    <submittedName>
        <fullName evidence="1">Uncharacterized protein</fullName>
    </submittedName>
</protein>
<evidence type="ECO:0000313" key="2">
    <source>
        <dbReference type="Proteomes" id="UP000698752"/>
    </source>
</evidence>
<dbReference type="EMBL" id="JAAEDI010000033">
    <property type="protein sequence ID" value="MBR0652745.1"/>
    <property type="molecule type" value="Genomic_DNA"/>
</dbReference>
<organism evidence="1 2">
    <name type="scientific">Neoroseomonas terrae</name>
    <dbReference type="NCBI Taxonomy" id="424799"/>
    <lineage>
        <taxon>Bacteria</taxon>
        <taxon>Pseudomonadati</taxon>
        <taxon>Pseudomonadota</taxon>
        <taxon>Alphaproteobacteria</taxon>
        <taxon>Acetobacterales</taxon>
        <taxon>Acetobacteraceae</taxon>
        <taxon>Neoroseomonas</taxon>
    </lineage>
</organism>
<proteinExistence type="predicted"/>